<protein>
    <submittedName>
        <fullName evidence="4">FHA domain-containing protein</fullName>
    </submittedName>
</protein>
<dbReference type="PROSITE" id="PS50006">
    <property type="entry name" value="FHA_DOMAIN"/>
    <property type="match status" value="1"/>
</dbReference>
<evidence type="ECO:0000256" key="1">
    <source>
        <dbReference type="SAM" id="Phobius"/>
    </source>
</evidence>
<feature type="transmembrane region" description="Helical" evidence="1">
    <location>
        <begin position="486"/>
        <end position="507"/>
    </location>
</feature>
<evidence type="ECO:0000313" key="4">
    <source>
        <dbReference type="EMBL" id="MCR8872639.1"/>
    </source>
</evidence>
<dbReference type="AlphaFoldDB" id="A0AAW5N7P3"/>
<keyword evidence="1" id="KW-0812">Transmembrane</keyword>
<feature type="transmembrane region" description="Helical" evidence="1">
    <location>
        <begin position="371"/>
        <end position="398"/>
    </location>
</feature>
<dbReference type="Proteomes" id="UP001204579">
    <property type="component" value="Unassembled WGS sequence"/>
</dbReference>
<feature type="domain" description="RING-type" evidence="3">
    <location>
        <begin position="421"/>
        <end position="455"/>
    </location>
</feature>
<accession>A0AAW5N7P3</accession>
<gene>
    <name evidence="4" type="ORF">NW209_01155</name>
</gene>
<dbReference type="InterPro" id="IPR000253">
    <property type="entry name" value="FHA_dom"/>
</dbReference>
<dbReference type="Pfam" id="PF00498">
    <property type="entry name" value="FHA"/>
    <property type="match status" value="1"/>
</dbReference>
<dbReference type="InterPro" id="IPR008984">
    <property type="entry name" value="SMAD_FHA_dom_sf"/>
</dbReference>
<dbReference type="PROSITE" id="PS50089">
    <property type="entry name" value="ZF_RING_2"/>
    <property type="match status" value="1"/>
</dbReference>
<feature type="transmembrane region" description="Helical" evidence="1">
    <location>
        <begin position="601"/>
        <end position="623"/>
    </location>
</feature>
<feature type="transmembrane region" description="Helical" evidence="1">
    <location>
        <begin position="572"/>
        <end position="595"/>
    </location>
</feature>
<name>A0AAW5N7P3_9BACT</name>
<proteinExistence type="predicted"/>
<evidence type="ECO:0000259" key="2">
    <source>
        <dbReference type="PROSITE" id="PS50006"/>
    </source>
</evidence>
<reference evidence="4 5" key="1">
    <citation type="submission" date="2022-08" db="EMBL/GenBank/DDBJ databases">
        <authorList>
            <person name="Zeman M."/>
            <person name="Kubasova T."/>
        </authorList>
    </citation>
    <scope>NUCLEOTIDE SEQUENCE [LARGE SCALE GENOMIC DNA]</scope>
    <source>
        <strain evidence="4 5">ET62</strain>
    </source>
</reference>
<dbReference type="Gene3D" id="2.60.200.20">
    <property type="match status" value="1"/>
</dbReference>
<dbReference type="InterPro" id="IPR001841">
    <property type="entry name" value="Znf_RING"/>
</dbReference>
<feature type="domain" description="FHA" evidence="2">
    <location>
        <begin position="716"/>
        <end position="763"/>
    </location>
</feature>
<evidence type="ECO:0000313" key="5">
    <source>
        <dbReference type="Proteomes" id="UP001204579"/>
    </source>
</evidence>
<sequence length="795" mass="91400">MMNYIKIGTFLALLFCVTGCDEIRNLGLDDVQNISSFKENESMDILDISFSPTYKEMTLDVDLTSDLSGRLRSDTANVRIAVHETVRRGIGFEYDSKEELELVRIRNVAAEEAAKQNFKVLAIVDLTLPQPQVDEQREALQEIKNVYGEDKVFVSFMHDFEVSETFPLTDYVFQHYFVSKENSGKLLFRTIVEKRDEVTKPDGPFPTTNNQALVIFSDGAVYDENDQPFDAKYYEYKAELDKVYPQMVKDTLSIYYVQMTDASMEGGDEASLTLQRMCRNYEGLYQEKFDWNQMEADFKKKFGLDYCDYRLTLANLDGKVYRGYSHTLFVECYDKNDALLASDSVSYALGSIYEPVIVNGDTKFKVILKGIIIILISLLVVYLVFQYAVPAVQYLYFLKKHVITYKGKGMSVNNRLIGDSCYMCKDEFKEGEKIVVKCEHTVHKSCWDENEYKCPEYGRHCKSGSHYFNYRELWDSRNAPSYMNKVLVGCIAALVSWMFFLNDFHLIPHEILKNMMQQGTPGALRSSSEHTNFINQLRVIPYFGFCVGLFNVFILGLLSVISGNWLRRLGRLLLATFIAAACCWSFFAIESMIVLVMGMTAYSFIIEWIPWVLSSTLILYLLTRLVGGKLEKKKVLIACVMGILSMHIWQFFYDDSYTDYRLLLLFSFVFYSVTIALCLSHLGFRSDHFFLSVSGSIKPMDIALYKWFRTAPNGIVTIGRSVDCNLQINWDINGKISPVHAEIRMQKGRLRLYALEEGVFVNGKSCPLNKGLRLYHGMSFRIGNTDFVYKENLIL</sequence>
<keyword evidence="1" id="KW-0472">Membrane</keyword>
<feature type="transmembrane region" description="Helical" evidence="1">
    <location>
        <begin position="664"/>
        <end position="684"/>
    </location>
</feature>
<dbReference type="RefSeq" id="WP_235302148.1">
    <property type="nucleotide sequence ID" value="NZ_JADYTK010000005.1"/>
</dbReference>
<keyword evidence="1" id="KW-1133">Transmembrane helix</keyword>
<dbReference type="EMBL" id="JANRHJ010000001">
    <property type="protein sequence ID" value="MCR8872639.1"/>
    <property type="molecule type" value="Genomic_DNA"/>
</dbReference>
<feature type="transmembrane region" description="Helical" evidence="1">
    <location>
        <begin position="635"/>
        <end position="652"/>
    </location>
</feature>
<comment type="caution">
    <text evidence="4">The sequence shown here is derived from an EMBL/GenBank/DDBJ whole genome shotgun (WGS) entry which is preliminary data.</text>
</comment>
<organism evidence="4 5">
    <name type="scientific">Phocaeicola barnesiae</name>
    <dbReference type="NCBI Taxonomy" id="376804"/>
    <lineage>
        <taxon>Bacteria</taxon>
        <taxon>Pseudomonadati</taxon>
        <taxon>Bacteroidota</taxon>
        <taxon>Bacteroidia</taxon>
        <taxon>Bacteroidales</taxon>
        <taxon>Bacteroidaceae</taxon>
        <taxon>Phocaeicola</taxon>
    </lineage>
</organism>
<feature type="transmembrane region" description="Helical" evidence="1">
    <location>
        <begin position="539"/>
        <end position="560"/>
    </location>
</feature>
<dbReference type="SUPFAM" id="SSF49879">
    <property type="entry name" value="SMAD/FHA domain"/>
    <property type="match status" value="1"/>
</dbReference>
<evidence type="ECO:0000259" key="3">
    <source>
        <dbReference type="PROSITE" id="PS50089"/>
    </source>
</evidence>
<dbReference type="CDD" id="cd00060">
    <property type="entry name" value="FHA"/>
    <property type="match status" value="1"/>
</dbReference>
<keyword evidence="5" id="KW-1185">Reference proteome</keyword>